<dbReference type="InterPro" id="IPR025367">
    <property type="entry name" value="DUF4271"/>
</dbReference>
<feature type="transmembrane region" description="Helical" evidence="1">
    <location>
        <begin position="151"/>
        <end position="169"/>
    </location>
</feature>
<feature type="transmembrane region" description="Helical" evidence="1">
    <location>
        <begin position="203"/>
        <end position="220"/>
    </location>
</feature>
<protein>
    <submittedName>
        <fullName evidence="2">Uncharacterized protein DUF4271</fullName>
    </submittedName>
</protein>
<feature type="transmembrane region" description="Helical" evidence="1">
    <location>
        <begin position="306"/>
        <end position="327"/>
    </location>
</feature>
<keyword evidence="1" id="KW-1133">Transmembrane helix</keyword>
<feature type="transmembrane region" description="Helical" evidence="1">
    <location>
        <begin position="279"/>
        <end position="300"/>
    </location>
</feature>
<dbReference type="OrthoDB" id="975088at2"/>
<organism evidence="2 3">
    <name type="scientific">Marinoscillum furvescens DSM 4134</name>
    <dbReference type="NCBI Taxonomy" id="1122208"/>
    <lineage>
        <taxon>Bacteria</taxon>
        <taxon>Pseudomonadati</taxon>
        <taxon>Bacteroidota</taxon>
        <taxon>Cytophagia</taxon>
        <taxon>Cytophagales</taxon>
        <taxon>Reichenbachiellaceae</taxon>
        <taxon>Marinoscillum</taxon>
    </lineage>
</organism>
<evidence type="ECO:0000256" key="1">
    <source>
        <dbReference type="SAM" id="Phobius"/>
    </source>
</evidence>
<dbReference type="AlphaFoldDB" id="A0A3D9L6Z0"/>
<evidence type="ECO:0000313" key="3">
    <source>
        <dbReference type="Proteomes" id="UP000256779"/>
    </source>
</evidence>
<accession>A0A3D9L6Z0</accession>
<keyword evidence="3" id="KW-1185">Reference proteome</keyword>
<sequence length="362" mass="41068">MDIFQNFKIFFGFVILFLSSTLFGQTDTLVFQDLSHGWYTIQPNGEPSSKGVLSAEVLAFEVPDVSRQLFLSSKFPVDIWINDQLFYSAFSGNMYWATDLLFEGPTNSRLIVLYGSPGFAHHVKSHLLDVLQTSGPLLKTASRDDVLKEVFTLKITIILILMGLFRRFFPVAFSQSFQNPLASKVRSLSDESSYDSFFNLDNLYAIGFLSVLLATVTIYINRAPVLFWGDHGFWVHTFDWLMFSGLIAIAIIIKFGLYQLLALIFNFSHIPNIQGQDMIRFFILIGSIALGLSLVDFTLFAQTSEFMKISVVILLVLALGVFVLGLFFKLDKILSHRKLMIIAYLCTTEFLPGYLLITWLVR</sequence>
<dbReference type="EMBL" id="QREG01000005">
    <property type="protein sequence ID" value="REE00491.1"/>
    <property type="molecule type" value="Genomic_DNA"/>
</dbReference>
<keyword evidence="1" id="KW-0812">Transmembrane</keyword>
<gene>
    <name evidence="2" type="ORF">C7460_105114</name>
</gene>
<feature type="transmembrane region" description="Helical" evidence="1">
    <location>
        <begin position="240"/>
        <end position="267"/>
    </location>
</feature>
<dbReference type="Pfam" id="PF14093">
    <property type="entry name" value="DUF4271"/>
    <property type="match status" value="1"/>
</dbReference>
<name>A0A3D9L6Z0_MARFU</name>
<keyword evidence="1" id="KW-0472">Membrane</keyword>
<dbReference type="Proteomes" id="UP000256779">
    <property type="component" value="Unassembled WGS sequence"/>
</dbReference>
<feature type="transmembrane region" description="Helical" evidence="1">
    <location>
        <begin position="339"/>
        <end position="361"/>
    </location>
</feature>
<comment type="caution">
    <text evidence="2">The sequence shown here is derived from an EMBL/GenBank/DDBJ whole genome shotgun (WGS) entry which is preliminary data.</text>
</comment>
<evidence type="ECO:0000313" key="2">
    <source>
        <dbReference type="EMBL" id="REE00491.1"/>
    </source>
</evidence>
<reference evidence="2 3" key="1">
    <citation type="submission" date="2018-07" db="EMBL/GenBank/DDBJ databases">
        <title>Genomic Encyclopedia of Type Strains, Phase IV (KMG-IV): sequencing the most valuable type-strain genomes for metagenomic binning, comparative biology and taxonomic classification.</title>
        <authorList>
            <person name="Goeker M."/>
        </authorList>
    </citation>
    <scope>NUCLEOTIDE SEQUENCE [LARGE SCALE GENOMIC DNA]</scope>
    <source>
        <strain evidence="2 3">DSM 4134</strain>
    </source>
</reference>
<proteinExistence type="predicted"/>